<feature type="region of interest" description="Disordered" evidence="1">
    <location>
        <begin position="70"/>
        <end position="111"/>
    </location>
</feature>
<feature type="compositionally biased region" description="Basic and acidic residues" evidence="1">
    <location>
        <begin position="73"/>
        <end position="85"/>
    </location>
</feature>
<evidence type="ECO:0000313" key="3">
    <source>
        <dbReference type="EMBL" id="PWN97547.1"/>
    </source>
</evidence>
<keyword evidence="4" id="KW-1185">Reference proteome</keyword>
<evidence type="ECO:0000256" key="1">
    <source>
        <dbReference type="SAM" id="MobiDB-lite"/>
    </source>
</evidence>
<gene>
    <name evidence="3" type="ORF">FA09DRAFT_325631</name>
</gene>
<keyword evidence="2" id="KW-0732">Signal</keyword>
<proteinExistence type="predicted"/>
<name>A0A316Z6Z5_9BASI</name>
<sequence length="111" mass="11687">MLRLLLLLAMASLLCLVAAGGADAQAVLGRRAQPFGVAAHAVPARGEAHRRARLPDRPVPLVRADVDSVANAARRDSADASREARIAAAKEAAQNAPENYDPDDGWPHPLP</sequence>
<dbReference type="RefSeq" id="XP_025597826.1">
    <property type="nucleotide sequence ID" value="XM_025741176.1"/>
</dbReference>
<organism evidence="3 4">
    <name type="scientific">Tilletiopsis washingtonensis</name>
    <dbReference type="NCBI Taxonomy" id="58919"/>
    <lineage>
        <taxon>Eukaryota</taxon>
        <taxon>Fungi</taxon>
        <taxon>Dikarya</taxon>
        <taxon>Basidiomycota</taxon>
        <taxon>Ustilaginomycotina</taxon>
        <taxon>Exobasidiomycetes</taxon>
        <taxon>Entylomatales</taxon>
        <taxon>Entylomatales incertae sedis</taxon>
        <taxon>Tilletiopsis</taxon>
    </lineage>
</organism>
<feature type="compositionally biased region" description="Low complexity" evidence="1">
    <location>
        <begin position="86"/>
        <end position="99"/>
    </location>
</feature>
<feature type="signal peptide" evidence="2">
    <location>
        <begin position="1"/>
        <end position="24"/>
    </location>
</feature>
<protein>
    <submittedName>
        <fullName evidence="3">Uncharacterized protein</fullName>
    </submittedName>
</protein>
<dbReference type="AlphaFoldDB" id="A0A316Z6Z5"/>
<evidence type="ECO:0000256" key="2">
    <source>
        <dbReference type="SAM" id="SignalP"/>
    </source>
</evidence>
<dbReference type="EMBL" id="KZ819294">
    <property type="protein sequence ID" value="PWN97547.1"/>
    <property type="molecule type" value="Genomic_DNA"/>
</dbReference>
<accession>A0A316Z6Z5</accession>
<reference evidence="3 4" key="1">
    <citation type="journal article" date="2018" name="Mol. Biol. Evol.">
        <title>Broad Genomic Sampling Reveals a Smut Pathogenic Ancestry of the Fungal Clade Ustilaginomycotina.</title>
        <authorList>
            <person name="Kijpornyongpan T."/>
            <person name="Mondo S.J."/>
            <person name="Barry K."/>
            <person name="Sandor L."/>
            <person name="Lee J."/>
            <person name="Lipzen A."/>
            <person name="Pangilinan J."/>
            <person name="LaButti K."/>
            <person name="Hainaut M."/>
            <person name="Henrissat B."/>
            <person name="Grigoriev I.V."/>
            <person name="Spatafora J.W."/>
            <person name="Aime M.C."/>
        </authorList>
    </citation>
    <scope>NUCLEOTIDE SEQUENCE [LARGE SCALE GENOMIC DNA]</scope>
    <source>
        <strain evidence="3 4">MCA 4186</strain>
    </source>
</reference>
<evidence type="ECO:0000313" key="4">
    <source>
        <dbReference type="Proteomes" id="UP000245946"/>
    </source>
</evidence>
<dbReference type="GeneID" id="37268720"/>
<feature type="chain" id="PRO_5016310842" evidence="2">
    <location>
        <begin position="25"/>
        <end position="111"/>
    </location>
</feature>
<dbReference type="Proteomes" id="UP000245946">
    <property type="component" value="Unassembled WGS sequence"/>
</dbReference>